<proteinExistence type="predicted"/>
<organism evidence="2 3">
    <name type="scientific">Gibberella moniliformis (strain M3125 / FGSC 7600)</name>
    <name type="common">Maize ear and stalk rot fungus</name>
    <name type="synonym">Fusarium verticillioides</name>
    <dbReference type="NCBI Taxonomy" id="334819"/>
    <lineage>
        <taxon>Eukaryota</taxon>
        <taxon>Fungi</taxon>
        <taxon>Dikarya</taxon>
        <taxon>Ascomycota</taxon>
        <taxon>Pezizomycotina</taxon>
        <taxon>Sordariomycetes</taxon>
        <taxon>Hypocreomycetidae</taxon>
        <taxon>Hypocreales</taxon>
        <taxon>Nectriaceae</taxon>
        <taxon>Fusarium</taxon>
        <taxon>Fusarium fujikuroi species complex</taxon>
    </lineage>
</organism>
<dbReference type="RefSeq" id="XP_018742018.1">
    <property type="nucleotide sequence ID" value="XM_018886465.1"/>
</dbReference>
<feature type="compositionally biased region" description="Polar residues" evidence="1">
    <location>
        <begin position="198"/>
        <end position="211"/>
    </location>
</feature>
<feature type="compositionally biased region" description="Low complexity" evidence="1">
    <location>
        <begin position="173"/>
        <end position="184"/>
    </location>
</feature>
<name>W7LTB9_GIBM7</name>
<accession>W7LTB9</accession>
<dbReference type="EMBL" id="CM000578">
    <property type="protein sequence ID" value="EWG35827.1"/>
    <property type="molecule type" value="Genomic_DNA"/>
</dbReference>
<keyword evidence="3" id="KW-1185">Reference proteome</keyword>
<dbReference type="KEGG" id="fvr:FVEG_00032"/>
<feature type="region of interest" description="Disordered" evidence="1">
    <location>
        <begin position="25"/>
        <end position="45"/>
    </location>
</feature>
<sequence length="245" mass="26694">MRGKVRSALKPCHITSTHNAFLDKHPYAYKNPRTRKQYEKPADISVKGAKHYRQAYDTHYQKAGAPAPPIRQAPYGTHGSSTAATPGVPSLQPSLPVPPPRRAENSRIPSPSEAYGQAPYKTQPPSVPYTPATYRQPESMSVPPPQRSQYTSTPTASEAYGRSSSVSTHATCRQPASAATAPPRRAQDPRIPSPSEAYGTSVSTPYGQQPPVSAPLPPHLYGPRLPSPEKAYRSNDSSRSMDRRQ</sequence>
<dbReference type="AlphaFoldDB" id="W7LTB9"/>
<protein>
    <submittedName>
        <fullName evidence="2">Uncharacterized protein</fullName>
    </submittedName>
</protein>
<evidence type="ECO:0000313" key="3">
    <source>
        <dbReference type="Proteomes" id="UP000009096"/>
    </source>
</evidence>
<feature type="region of interest" description="Disordered" evidence="1">
    <location>
        <begin position="58"/>
        <end position="245"/>
    </location>
</feature>
<feature type="compositionally biased region" description="Polar residues" evidence="1">
    <location>
        <begin position="147"/>
        <end position="171"/>
    </location>
</feature>
<reference evidence="2 3" key="1">
    <citation type="journal article" date="2010" name="Nature">
        <title>Comparative genomics reveals mobile pathogenicity chromosomes in Fusarium.</title>
        <authorList>
            <person name="Ma L.J."/>
            <person name="van der Does H.C."/>
            <person name="Borkovich K.A."/>
            <person name="Coleman J.J."/>
            <person name="Daboussi M.J."/>
            <person name="Di Pietro A."/>
            <person name="Dufresne M."/>
            <person name="Freitag M."/>
            <person name="Grabherr M."/>
            <person name="Henrissat B."/>
            <person name="Houterman P.M."/>
            <person name="Kang S."/>
            <person name="Shim W.B."/>
            <person name="Woloshuk C."/>
            <person name="Xie X."/>
            <person name="Xu J.R."/>
            <person name="Antoniw J."/>
            <person name="Baker S.E."/>
            <person name="Bluhm B.H."/>
            <person name="Breakspear A."/>
            <person name="Brown D.W."/>
            <person name="Butchko R.A."/>
            <person name="Chapman S."/>
            <person name="Coulson R."/>
            <person name="Coutinho P.M."/>
            <person name="Danchin E.G."/>
            <person name="Diener A."/>
            <person name="Gale L.R."/>
            <person name="Gardiner D.M."/>
            <person name="Goff S."/>
            <person name="Hammond-Kosack K.E."/>
            <person name="Hilburn K."/>
            <person name="Hua-Van A."/>
            <person name="Jonkers W."/>
            <person name="Kazan K."/>
            <person name="Kodira C.D."/>
            <person name="Koehrsen M."/>
            <person name="Kumar L."/>
            <person name="Lee Y.H."/>
            <person name="Li L."/>
            <person name="Manners J.M."/>
            <person name="Miranda-Saavedra D."/>
            <person name="Mukherjee M."/>
            <person name="Park G."/>
            <person name="Park J."/>
            <person name="Park S.Y."/>
            <person name="Proctor R.H."/>
            <person name="Regev A."/>
            <person name="Ruiz-Roldan M.C."/>
            <person name="Sain D."/>
            <person name="Sakthikumar S."/>
            <person name="Sykes S."/>
            <person name="Schwartz D.C."/>
            <person name="Turgeon B.G."/>
            <person name="Wapinski I."/>
            <person name="Yoder O."/>
            <person name="Young S."/>
            <person name="Zeng Q."/>
            <person name="Zhou S."/>
            <person name="Galagan J."/>
            <person name="Cuomo C.A."/>
            <person name="Kistler H.C."/>
            <person name="Rep M."/>
        </authorList>
    </citation>
    <scope>NUCLEOTIDE SEQUENCE [LARGE SCALE GENOMIC DNA]</scope>
    <source>
        <strain evidence="3">M3125 / FGSC 7600</strain>
    </source>
</reference>
<dbReference type="OrthoDB" id="5069651at2759"/>
<evidence type="ECO:0000256" key="1">
    <source>
        <dbReference type="SAM" id="MobiDB-lite"/>
    </source>
</evidence>
<dbReference type="Proteomes" id="UP000009096">
    <property type="component" value="Chromosome 1"/>
</dbReference>
<dbReference type="VEuPathDB" id="FungiDB:FVEG_00032"/>
<evidence type="ECO:0000313" key="2">
    <source>
        <dbReference type="EMBL" id="EWG35827.1"/>
    </source>
</evidence>
<gene>
    <name evidence="2" type="ORF">FVEG_00032</name>
</gene>
<dbReference type="EMBL" id="DS022242">
    <property type="protein sequence ID" value="EWG35827.1"/>
    <property type="molecule type" value="Genomic_DNA"/>
</dbReference>
<dbReference type="GeneID" id="30058434"/>